<protein>
    <submittedName>
        <fullName evidence="1">Unnamed protein product</fullName>
    </submittedName>
</protein>
<keyword evidence="2" id="KW-1185">Reference proteome</keyword>
<reference evidence="1" key="1">
    <citation type="submission" date="2023-04" db="EMBL/GenBank/DDBJ databases">
        <title>Ambrosiozyma monospora NBRC 10751.</title>
        <authorList>
            <person name="Ichikawa N."/>
            <person name="Sato H."/>
            <person name="Tonouchi N."/>
        </authorList>
    </citation>
    <scope>NUCLEOTIDE SEQUENCE</scope>
    <source>
        <strain evidence="1">NBRC 10751</strain>
    </source>
</reference>
<proteinExistence type="predicted"/>
<sequence>MSILSHFTESYTKQLSLIKGSDLHENGKYTTDQLYQLIIDVLIYRAFAPPPFQYDTNDKVTVLVSDQENPVVLKDFSMNGIKKRMVSFEVLAEKLSFLHPLHSMFSYLVEADPTMNTPQRLKQLFDMINMTAQNIGFVVSD</sequence>
<dbReference type="Proteomes" id="UP001165064">
    <property type="component" value="Unassembled WGS sequence"/>
</dbReference>
<accession>A0ACB5U556</accession>
<evidence type="ECO:0000313" key="2">
    <source>
        <dbReference type="Proteomes" id="UP001165064"/>
    </source>
</evidence>
<name>A0ACB5U556_AMBMO</name>
<evidence type="ECO:0000313" key="1">
    <source>
        <dbReference type="EMBL" id="GMF01660.1"/>
    </source>
</evidence>
<organism evidence="1 2">
    <name type="scientific">Ambrosiozyma monospora</name>
    <name type="common">Yeast</name>
    <name type="synonym">Endomycopsis monosporus</name>
    <dbReference type="NCBI Taxonomy" id="43982"/>
    <lineage>
        <taxon>Eukaryota</taxon>
        <taxon>Fungi</taxon>
        <taxon>Dikarya</taxon>
        <taxon>Ascomycota</taxon>
        <taxon>Saccharomycotina</taxon>
        <taxon>Pichiomycetes</taxon>
        <taxon>Pichiales</taxon>
        <taxon>Pichiaceae</taxon>
        <taxon>Ambrosiozyma</taxon>
    </lineage>
</organism>
<gene>
    <name evidence="1" type="ORF">Amon02_001130500</name>
</gene>
<comment type="caution">
    <text evidence="1">The sequence shown here is derived from an EMBL/GenBank/DDBJ whole genome shotgun (WGS) entry which is preliminary data.</text>
</comment>
<dbReference type="EMBL" id="BSXS01012008">
    <property type="protein sequence ID" value="GMF01660.1"/>
    <property type="molecule type" value="Genomic_DNA"/>
</dbReference>